<comment type="caution">
    <text evidence="1">The sequence shown here is derived from an EMBL/GenBank/DDBJ whole genome shotgun (WGS) entry which is preliminary data.</text>
</comment>
<name>A0ABS2NU02_9FIRM</name>
<keyword evidence="2" id="KW-1185">Reference proteome</keyword>
<reference evidence="1 2" key="1">
    <citation type="submission" date="2021-01" db="EMBL/GenBank/DDBJ databases">
        <title>Genomic Encyclopedia of Type Strains, Phase IV (KMG-IV): sequencing the most valuable type-strain genomes for metagenomic binning, comparative biology and taxonomic classification.</title>
        <authorList>
            <person name="Goeker M."/>
        </authorList>
    </citation>
    <scope>NUCLEOTIDE SEQUENCE [LARGE SCALE GENOMIC DNA]</scope>
    <source>
        <strain evidence="1 2">DSM 25890</strain>
    </source>
</reference>
<dbReference type="EMBL" id="JAFBEE010000035">
    <property type="protein sequence ID" value="MBM7616391.1"/>
    <property type="molecule type" value="Genomic_DNA"/>
</dbReference>
<organism evidence="1 2">
    <name type="scientific">Alkaliphilus hydrothermalis</name>
    <dbReference type="NCBI Taxonomy" id="1482730"/>
    <lineage>
        <taxon>Bacteria</taxon>
        <taxon>Bacillati</taxon>
        <taxon>Bacillota</taxon>
        <taxon>Clostridia</taxon>
        <taxon>Peptostreptococcales</taxon>
        <taxon>Natronincolaceae</taxon>
        <taxon>Alkaliphilus</taxon>
    </lineage>
</organism>
<accession>A0ABS2NU02</accession>
<dbReference type="Gene3D" id="1.10.10.10">
    <property type="entry name" value="Winged helix-like DNA-binding domain superfamily/Winged helix DNA-binding domain"/>
    <property type="match status" value="1"/>
</dbReference>
<dbReference type="Proteomes" id="UP001314796">
    <property type="component" value="Unassembled WGS sequence"/>
</dbReference>
<evidence type="ECO:0000313" key="1">
    <source>
        <dbReference type="EMBL" id="MBM7616391.1"/>
    </source>
</evidence>
<dbReference type="Pfam" id="PF01527">
    <property type="entry name" value="HTH_Tnp_1"/>
    <property type="match status" value="1"/>
</dbReference>
<dbReference type="SUPFAM" id="SSF46689">
    <property type="entry name" value="Homeodomain-like"/>
    <property type="match status" value="1"/>
</dbReference>
<gene>
    <name evidence="1" type="ORF">JOC73_002974</name>
</gene>
<dbReference type="InterPro" id="IPR002514">
    <property type="entry name" value="Transposase_8"/>
</dbReference>
<proteinExistence type="predicted"/>
<sequence length="55" mass="6621">MTKRDRRTYTDEFKAQMVKLYESGKPKHEIMKEYDLTPTAFNTWIKRSQTTGSFK</sequence>
<protein>
    <submittedName>
        <fullName evidence="1">Transposase</fullName>
    </submittedName>
</protein>
<dbReference type="InterPro" id="IPR009057">
    <property type="entry name" value="Homeodomain-like_sf"/>
</dbReference>
<dbReference type="InterPro" id="IPR036388">
    <property type="entry name" value="WH-like_DNA-bd_sf"/>
</dbReference>
<evidence type="ECO:0000313" key="2">
    <source>
        <dbReference type="Proteomes" id="UP001314796"/>
    </source>
</evidence>